<evidence type="ECO:0000259" key="6">
    <source>
        <dbReference type="PROSITE" id="PS50016"/>
    </source>
</evidence>
<feature type="compositionally biased region" description="Basic and acidic residues" evidence="5">
    <location>
        <begin position="458"/>
        <end position="472"/>
    </location>
</feature>
<keyword evidence="2 4" id="KW-0863">Zinc-finger</keyword>
<evidence type="ECO:0000313" key="9">
    <source>
        <dbReference type="Proteomes" id="UP001154282"/>
    </source>
</evidence>
<gene>
    <name evidence="8" type="ORF">LITE_LOCUS14093</name>
</gene>
<evidence type="ECO:0000256" key="4">
    <source>
        <dbReference type="PROSITE-ProRule" id="PRU00175"/>
    </source>
</evidence>
<dbReference type="InterPro" id="IPR017907">
    <property type="entry name" value="Znf_RING_CS"/>
</dbReference>
<feature type="region of interest" description="Disordered" evidence="5">
    <location>
        <begin position="1015"/>
        <end position="1054"/>
    </location>
</feature>
<keyword evidence="1" id="KW-0479">Metal-binding</keyword>
<dbReference type="AlphaFoldDB" id="A0AAV0JFP8"/>
<dbReference type="InterPro" id="IPR001965">
    <property type="entry name" value="Znf_PHD"/>
</dbReference>
<dbReference type="Pfam" id="PF13639">
    <property type="entry name" value="zf-RING_2"/>
    <property type="match status" value="1"/>
</dbReference>
<dbReference type="PANTHER" id="PTHR15315:SF26">
    <property type="entry name" value="E3 UBIQUITIN-PROTEIN LIGASE NRDP1"/>
    <property type="match status" value="1"/>
</dbReference>
<feature type="region of interest" description="Disordered" evidence="5">
    <location>
        <begin position="416"/>
        <end position="487"/>
    </location>
</feature>
<evidence type="ECO:0000313" key="8">
    <source>
        <dbReference type="EMBL" id="CAI0408743.1"/>
    </source>
</evidence>
<comment type="caution">
    <text evidence="8">The sequence shown here is derived from an EMBL/GenBank/DDBJ whole genome shotgun (WGS) entry which is preliminary data.</text>
</comment>
<dbReference type="SUPFAM" id="SSF57850">
    <property type="entry name" value="RING/U-box"/>
    <property type="match status" value="1"/>
</dbReference>
<evidence type="ECO:0000256" key="1">
    <source>
        <dbReference type="ARBA" id="ARBA00022723"/>
    </source>
</evidence>
<feature type="region of interest" description="Disordered" evidence="5">
    <location>
        <begin position="681"/>
        <end position="751"/>
    </location>
</feature>
<protein>
    <submittedName>
        <fullName evidence="8">Uncharacterized protein</fullName>
    </submittedName>
</protein>
<feature type="compositionally biased region" description="Basic residues" evidence="5">
    <location>
        <begin position="433"/>
        <end position="445"/>
    </location>
</feature>
<dbReference type="InterPro" id="IPR001841">
    <property type="entry name" value="Znf_RING"/>
</dbReference>
<feature type="compositionally biased region" description="Basic and acidic residues" evidence="5">
    <location>
        <begin position="1108"/>
        <end position="1128"/>
    </location>
</feature>
<dbReference type="PROSITE" id="PS50016">
    <property type="entry name" value="ZF_PHD_2"/>
    <property type="match status" value="1"/>
</dbReference>
<dbReference type="InterPro" id="IPR013083">
    <property type="entry name" value="Znf_RING/FYVE/PHD"/>
</dbReference>
<dbReference type="PROSITE" id="PS00518">
    <property type="entry name" value="ZF_RING_1"/>
    <property type="match status" value="1"/>
</dbReference>
<dbReference type="SMART" id="SM00249">
    <property type="entry name" value="PHD"/>
    <property type="match status" value="1"/>
</dbReference>
<dbReference type="InterPro" id="IPR011011">
    <property type="entry name" value="Znf_FYVE_PHD"/>
</dbReference>
<feature type="compositionally biased region" description="Polar residues" evidence="5">
    <location>
        <begin position="1018"/>
        <end position="1035"/>
    </location>
</feature>
<dbReference type="Proteomes" id="UP001154282">
    <property type="component" value="Unassembled WGS sequence"/>
</dbReference>
<feature type="compositionally biased region" description="Polar residues" evidence="5">
    <location>
        <begin position="1085"/>
        <end position="1107"/>
    </location>
</feature>
<evidence type="ECO:0000256" key="2">
    <source>
        <dbReference type="ARBA" id="ARBA00022771"/>
    </source>
</evidence>
<feature type="region of interest" description="Disordered" evidence="5">
    <location>
        <begin position="1080"/>
        <end position="1134"/>
    </location>
</feature>
<feature type="region of interest" description="Disordered" evidence="5">
    <location>
        <begin position="935"/>
        <end position="956"/>
    </location>
</feature>
<dbReference type="InterPro" id="IPR019787">
    <property type="entry name" value="Znf_PHD-finger"/>
</dbReference>
<dbReference type="PANTHER" id="PTHR15315">
    <property type="entry name" value="RING FINGER PROTEIN 41, 151"/>
    <property type="match status" value="1"/>
</dbReference>
<dbReference type="GO" id="GO:0008270">
    <property type="term" value="F:zinc ion binding"/>
    <property type="evidence" value="ECO:0007669"/>
    <property type="project" value="UniProtKB-KW"/>
</dbReference>
<keyword evidence="9" id="KW-1185">Reference proteome</keyword>
<dbReference type="GO" id="GO:0016567">
    <property type="term" value="P:protein ubiquitination"/>
    <property type="evidence" value="ECO:0007669"/>
    <property type="project" value="TreeGrafter"/>
</dbReference>
<dbReference type="GO" id="GO:0061630">
    <property type="term" value="F:ubiquitin protein ligase activity"/>
    <property type="evidence" value="ECO:0007669"/>
    <property type="project" value="TreeGrafter"/>
</dbReference>
<dbReference type="EMBL" id="CAMGYJ010000005">
    <property type="protein sequence ID" value="CAI0408743.1"/>
    <property type="molecule type" value="Genomic_DNA"/>
</dbReference>
<feature type="domain" description="RING-type" evidence="7">
    <location>
        <begin position="33"/>
        <end position="72"/>
    </location>
</feature>
<feature type="region of interest" description="Disordered" evidence="5">
    <location>
        <begin position="893"/>
        <end position="923"/>
    </location>
</feature>
<reference evidence="8" key="1">
    <citation type="submission" date="2022-08" db="EMBL/GenBank/DDBJ databases">
        <authorList>
            <person name="Gutierrez-Valencia J."/>
        </authorList>
    </citation>
    <scope>NUCLEOTIDE SEQUENCE</scope>
</reference>
<evidence type="ECO:0000256" key="3">
    <source>
        <dbReference type="ARBA" id="ARBA00022833"/>
    </source>
</evidence>
<feature type="compositionally biased region" description="Polar residues" evidence="5">
    <location>
        <begin position="893"/>
        <end position="920"/>
    </location>
</feature>
<evidence type="ECO:0000259" key="7">
    <source>
        <dbReference type="PROSITE" id="PS50089"/>
    </source>
</evidence>
<sequence>MMEADFVTSGMFQEETVQIEDHNENSLLEGEKCGICMDFVIDRGVVDCCQHWFCFGCIDNWASITNLCPLCQKEFQLITCVPVYDTLGNNKVDEDTFSNRDDDWSIEGNSSTLSFPSYYIDENAVTCLDGDGCKIRSGSMSIEEDPNLDTSIACDSCDNWYHAFCVGFDVDGTCEDTWLCPRCTTADELPHKSDATSAPMPNDQRMETLDTSSLTDTGFSRKLSVDPGETAIVISMVGGNKWTELPGEEYSPIREVGLEYSPIREVGVQFNVNGVHSEAHLREEKITSENDGIKSVLEAPEPVLSLSSDMSTPGHLKTGQAEAAANSDDDPISGTKFFNESTVGCHLSFSLENSSVGISNSGTVDQVSSTIGKQTVPGDTSLRDEKVVPNAAVEAAKSIGVKRKQIKYSDDVSQSIINSVDPNDESAGAIPLKKFRGKGKSQKTQHSRELPEASSSDDLDKGSTEVAVTKDKKSMKRKGQGQADTPDIMSIVQGTGHASKDHSAAGLRMKKIMRTNAKEDKDSSVIVQKLREEIKEAVRNGSAVNMGEKNLDPKLLAAFRAVITGPTTEPVVKKLAPSALKVKKSLLQKGKVRESLTKKIYADSNGRRRRAWDRDCEVEFWKYRCMRATKPEKVATLKSVLNLLRKTPGGEVVEEACKNKAESPILSRLYLADTSVFPRKNDIKPLSAHGGGTSDSEKGRTENNSSVPNGLKPSPTNKVPSKYVPLPQGLKNNNVDHSKNSLVAPSDGSRIKPKKETCVKVDDKKLDKRKWALEVLARKKAASASSRKEEEEDDKVMLKGNYQLLGQLPKDMRPALATIEKSKIPDSIRQTQLYRLTEFFLKKLNLPEICKTAETELAVADAINIEKEVAQKSTTKMVYVNLCSQQMLHRSSDNNVKAAQASESDTSAVLTDQQHSSNELPTDPAITEALRKAGLLSDSPPASPLRNSESPIEEEPDNILEIDTVPEADIYGDFEYDLDDEDFIGATTSMSVVPTKTVQEEAEAKMKVVFSTLKLEEPNNSQDSPTVVNGNNNDSHVPPPESLPGEEGNEEPSLAECEELYGPEKEPMMSRFQLDAPIENKPSLLDNTTSASNAQQIPDEINPSNDSRSTEEASKKDMQSDSDPKRQSEIVSSVSKKVEAYIKEHIRPLCKSGVISVEQYRWAVAKTTDKVMKYHSSSKNASFLIKEGEKVKKLAEQYAEAAQAQQKDSS</sequence>
<dbReference type="SUPFAM" id="SSF57903">
    <property type="entry name" value="FYVE/PHD zinc finger"/>
    <property type="match status" value="1"/>
</dbReference>
<dbReference type="PROSITE" id="PS50089">
    <property type="entry name" value="ZF_RING_2"/>
    <property type="match status" value="1"/>
</dbReference>
<accession>A0AAV0JFP8</accession>
<proteinExistence type="predicted"/>
<name>A0AAV0JFP8_9ROSI</name>
<dbReference type="Pfam" id="PF00628">
    <property type="entry name" value="PHD"/>
    <property type="match status" value="1"/>
</dbReference>
<keyword evidence="3" id="KW-0862">Zinc</keyword>
<dbReference type="SMART" id="SM00184">
    <property type="entry name" value="RING"/>
    <property type="match status" value="1"/>
</dbReference>
<organism evidence="8 9">
    <name type="scientific">Linum tenue</name>
    <dbReference type="NCBI Taxonomy" id="586396"/>
    <lineage>
        <taxon>Eukaryota</taxon>
        <taxon>Viridiplantae</taxon>
        <taxon>Streptophyta</taxon>
        <taxon>Embryophyta</taxon>
        <taxon>Tracheophyta</taxon>
        <taxon>Spermatophyta</taxon>
        <taxon>Magnoliopsida</taxon>
        <taxon>eudicotyledons</taxon>
        <taxon>Gunneridae</taxon>
        <taxon>Pentapetalae</taxon>
        <taxon>rosids</taxon>
        <taxon>fabids</taxon>
        <taxon>Malpighiales</taxon>
        <taxon>Linaceae</taxon>
        <taxon>Linum</taxon>
    </lineage>
</organism>
<feature type="compositionally biased region" description="Polar residues" evidence="5">
    <location>
        <begin position="702"/>
        <end position="719"/>
    </location>
</feature>
<feature type="domain" description="PHD-type" evidence="6">
    <location>
        <begin position="65"/>
        <end position="186"/>
    </location>
</feature>
<evidence type="ECO:0000256" key="5">
    <source>
        <dbReference type="SAM" id="MobiDB-lite"/>
    </source>
</evidence>
<dbReference type="Gene3D" id="3.30.40.10">
    <property type="entry name" value="Zinc/RING finger domain, C3HC4 (zinc finger)"/>
    <property type="match status" value="2"/>
</dbReference>